<feature type="region of interest" description="Disordered" evidence="1">
    <location>
        <begin position="112"/>
        <end position="162"/>
    </location>
</feature>
<evidence type="ECO:0000313" key="3">
    <source>
        <dbReference type="Proteomes" id="UP001457282"/>
    </source>
</evidence>
<sequence length="162" mass="18057">MPYSIQPTPPPLPVLPVQNRKEKKKAALPVPSHQSTITHGLMAAQSKPAPVITFTAELEHVSAITGNQRSQHQHAVVLIPNSQPPTHQNHGSDPCNHLQPCLHCRCSRPSTHRRRRKAQAAPPPSMLSYPETRTSLPISCPCQATRQEKEKEQMKEETGRER</sequence>
<organism evidence="2 3">
    <name type="scientific">Rubus argutus</name>
    <name type="common">Southern blackberry</name>
    <dbReference type="NCBI Taxonomy" id="59490"/>
    <lineage>
        <taxon>Eukaryota</taxon>
        <taxon>Viridiplantae</taxon>
        <taxon>Streptophyta</taxon>
        <taxon>Embryophyta</taxon>
        <taxon>Tracheophyta</taxon>
        <taxon>Spermatophyta</taxon>
        <taxon>Magnoliopsida</taxon>
        <taxon>eudicotyledons</taxon>
        <taxon>Gunneridae</taxon>
        <taxon>Pentapetalae</taxon>
        <taxon>rosids</taxon>
        <taxon>fabids</taxon>
        <taxon>Rosales</taxon>
        <taxon>Rosaceae</taxon>
        <taxon>Rosoideae</taxon>
        <taxon>Rosoideae incertae sedis</taxon>
        <taxon>Rubus</taxon>
    </lineage>
</organism>
<comment type="caution">
    <text evidence="2">The sequence shown here is derived from an EMBL/GenBank/DDBJ whole genome shotgun (WGS) entry which is preliminary data.</text>
</comment>
<proteinExistence type="predicted"/>
<dbReference type="EMBL" id="JBEDUW010000002">
    <property type="protein sequence ID" value="KAK9942806.1"/>
    <property type="molecule type" value="Genomic_DNA"/>
</dbReference>
<evidence type="ECO:0000313" key="2">
    <source>
        <dbReference type="EMBL" id="KAK9942806.1"/>
    </source>
</evidence>
<accession>A0AAW1Y2S0</accession>
<feature type="compositionally biased region" description="Polar residues" evidence="1">
    <location>
        <begin position="131"/>
        <end position="145"/>
    </location>
</feature>
<gene>
    <name evidence="2" type="ORF">M0R45_008454</name>
</gene>
<feature type="compositionally biased region" description="Basic and acidic residues" evidence="1">
    <location>
        <begin position="146"/>
        <end position="162"/>
    </location>
</feature>
<evidence type="ECO:0000256" key="1">
    <source>
        <dbReference type="SAM" id="MobiDB-lite"/>
    </source>
</evidence>
<dbReference type="AlphaFoldDB" id="A0AAW1Y2S0"/>
<feature type="region of interest" description="Disordered" evidence="1">
    <location>
        <begin position="1"/>
        <end position="24"/>
    </location>
</feature>
<reference evidence="2 3" key="1">
    <citation type="journal article" date="2023" name="G3 (Bethesda)">
        <title>A chromosome-length genome assembly and annotation of blackberry (Rubus argutus, cv. 'Hillquist').</title>
        <authorList>
            <person name="Bruna T."/>
            <person name="Aryal R."/>
            <person name="Dudchenko O."/>
            <person name="Sargent D.J."/>
            <person name="Mead D."/>
            <person name="Buti M."/>
            <person name="Cavallini A."/>
            <person name="Hytonen T."/>
            <person name="Andres J."/>
            <person name="Pham M."/>
            <person name="Weisz D."/>
            <person name="Mascagni F."/>
            <person name="Usai G."/>
            <person name="Natali L."/>
            <person name="Bassil N."/>
            <person name="Fernandez G.E."/>
            <person name="Lomsadze A."/>
            <person name="Armour M."/>
            <person name="Olukolu B."/>
            <person name="Poorten T."/>
            <person name="Britton C."/>
            <person name="Davik J."/>
            <person name="Ashrafi H."/>
            <person name="Aiden E.L."/>
            <person name="Borodovsky M."/>
            <person name="Worthington M."/>
        </authorList>
    </citation>
    <scope>NUCLEOTIDE SEQUENCE [LARGE SCALE GENOMIC DNA]</scope>
    <source>
        <strain evidence="2">PI 553951</strain>
    </source>
</reference>
<keyword evidence="3" id="KW-1185">Reference proteome</keyword>
<name>A0AAW1Y2S0_RUBAR</name>
<dbReference type="Proteomes" id="UP001457282">
    <property type="component" value="Unassembled WGS sequence"/>
</dbReference>
<protein>
    <submittedName>
        <fullName evidence="2">Uncharacterized protein</fullName>
    </submittedName>
</protein>